<feature type="transmembrane region" description="Helical" evidence="1">
    <location>
        <begin position="127"/>
        <end position="147"/>
    </location>
</feature>
<feature type="transmembrane region" description="Helical" evidence="1">
    <location>
        <begin position="70"/>
        <end position="89"/>
    </location>
</feature>
<dbReference type="EMBL" id="BAAABU010000012">
    <property type="protein sequence ID" value="GAA0243766.1"/>
    <property type="molecule type" value="Genomic_DNA"/>
</dbReference>
<sequence length="157" mass="16109">MSDDPEDLAGLRAEIDGVGRSAAKRFDPGAGAMLIAVAVLAVLVSFVLPWVGEDTGLRVLLGEAPAMPKVFSYAVLVAGVLFPAAALAVRRWALAWLSALASFAASVSGVLSIWMTQTTTGHQPGPGPGAGLVVAVIAIVVLLVKWLKIAASRPALQ</sequence>
<dbReference type="Proteomes" id="UP001500416">
    <property type="component" value="Unassembled WGS sequence"/>
</dbReference>
<organism evidence="2 3">
    <name type="scientific">Saccharothrix mutabilis subsp. mutabilis</name>
    <dbReference type="NCBI Taxonomy" id="66855"/>
    <lineage>
        <taxon>Bacteria</taxon>
        <taxon>Bacillati</taxon>
        <taxon>Actinomycetota</taxon>
        <taxon>Actinomycetes</taxon>
        <taxon>Pseudonocardiales</taxon>
        <taxon>Pseudonocardiaceae</taxon>
        <taxon>Saccharothrix</taxon>
    </lineage>
</organism>
<keyword evidence="1" id="KW-1133">Transmembrane helix</keyword>
<feature type="transmembrane region" description="Helical" evidence="1">
    <location>
        <begin position="96"/>
        <end position="115"/>
    </location>
</feature>
<proteinExistence type="predicted"/>
<evidence type="ECO:0000313" key="3">
    <source>
        <dbReference type="Proteomes" id="UP001500416"/>
    </source>
</evidence>
<keyword evidence="1" id="KW-0472">Membrane</keyword>
<evidence type="ECO:0000313" key="2">
    <source>
        <dbReference type="EMBL" id="GAA0243766.1"/>
    </source>
</evidence>
<protein>
    <submittedName>
        <fullName evidence="2">Membrane protein</fullName>
    </submittedName>
</protein>
<gene>
    <name evidence="2" type="ORF">GCM10010492_48770</name>
</gene>
<accession>A0ABN0UA39</accession>
<comment type="caution">
    <text evidence="2">The sequence shown here is derived from an EMBL/GenBank/DDBJ whole genome shotgun (WGS) entry which is preliminary data.</text>
</comment>
<keyword evidence="3" id="KW-1185">Reference proteome</keyword>
<reference evidence="2 3" key="1">
    <citation type="journal article" date="2019" name="Int. J. Syst. Evol. Microbiol.">
        <title>The Global Catalogue of Microorganisms (GCM) 10K type strain sequencing project: providing services to taxonomists for standard genome sequencing and annotation.</title>
        <authorList>
            <consortium name="The Broad Institute Genomics Platform"/>
            <consortium name="The Broad Institute Genome Sequencing Center for Infectious Disease"/>
            <person name="Wu L."/>
            <person name="Ma J."/>
        </authorList>
    </citation>
    <scope>NUCLEOTIDE SEQUENCE [LARGE SCALE GENOMIC DNA]</scope>
    <source>
        <strain evidence="2 3">JCM 3380</strain>
    </source>
</reference>
<dbReference type="RefSeq" id="WP_343936187.1">
    <property type="nucleotide sequence ID" value="NZ_BAAABU010000012.1"/>
</dbReference>
<evidence type="ECO:0000256" key="1">
    <source>
        <dbReference type="SAM" id="Phobius"/>
    </source>
</evidence>
<name>A0ABN0UA39_9PSEU</name>
<keyword evidence="1" id="KW-0812">Transmembrane</keyword>
<feature type="transmembrane region" description="Helical" evidence="1">
    <location>
        <begin position="30"/>
        <end position="50"/>
    </location>
</feature>